<evidence type="ECO:0000313" key="3">
    <source>
        <dbReference type="WBParaSite" id="Hba_17655"/>
    </source>
</evidence>
<evidence type="ECO:0000256" key="1">
    <source>
        <dbReference type="SAM" id="SignalP"/>
    </source>
</evidence>
<dbReference type="WBParaSite" id="Hba_17655">
    <property type="protein sequence ID" value="Hba_17655"/>
    <property type="gene ID" value="Hba_17655"/>
</dbReference>
<dbReference type="AlphaFoldDB" id="A0A1I7XIX7"/>
<dbReference type="Proteomes" id="UP000095283">
    <property type="component" value="Unplaced"/>
</dbReference>
<organism evidence="2 3">
    <name type="scientific">Heterorhabditis bacteriophora</name>
    <name type="common">Entomopathogenic nematode worm</name>
    <dbReference type="NCBI Taxonomy" id="37862"/>
    <lineage>
        <taxon>Eukaryota</taxon>
        <taxon>Metazoa</taxon>
        <taxon>Ecdysozoa</taxon>
        <taxon>Nematoda</taxon>
        <taxon>Chromadorea</taxon>
        <taxon>Rhabditida</taxon>
        <taxon>Rhabditina</taxon>
        <taxon>Rhabditomorpha</taxon>
        <taxon>Strongyloidea</taxon>
        <taxon>Heterorhabditidae</taxon>
        <taxon>Heterorhabditis</taxon>
    </lineage>
</organism>
<evidence type="ECO:0000313" key="2">
    <source>
        <dbReference type="Proteomes" id="UP000095283"/>
    </source>
</evidence>
<feature type="signal peptide" evidence="1">
    <location>
        <begin position="1"/>
        <end position="21"/>
    </location>
</feature>
<protein>
    <submittedName>
        <fullName evidence="3">Inhibitor_I29 domain-containing protein</fullName>
    </submittedName>
</protein>
<sequence>MESTMLIAILSALVTVSSVFALDNEQNADPMESKLRQQFERHPDRIVSFAFAKRNTDDSEINRRFARVIEKDSRFAFAKRNNDEYADHFARFARANKLT</sequence>
<name>A0A1I7XIX7_HETBA</name>
<feature type="chain" id="PRO_5009311199" evidence="1">
    <location>
        <begin position="22"/>
        <end position="99"/>
    </location>
</feature>
<reference evidence="3" key="1">
    <citation type="submission" date="2016-11" db="UniProtKB">
        <authorList>
            <consortium name="WormBaseParasite"/>
        </authorList>
    </citation>
    <scope>IDENTIFICATION</scope>
</reference>
<keyword evidence="1" id="KW-0732">Signal</keyword>
<accession>A0A1I7XIX7</accession>
<keyword evidence="2" id="KW-1185">Reference proteome</keyword>
<proteinExistence type="predicted"/>